<evidence type="ECO:0000313" key="2">
    <source>
        <dbReference type="Proteomes" id="UP000440498"/>
    </source>
</evidence>
<proteinExistence type="predicted"/>
<sequence>MQNPVLKDAIAAAHEGRDDDALRLLLSLGSAETVSSEFMPMFVWHQLAARHEPSRAALVLARDGHIRRLLEDGDDFRVDGTPRRRSRFAMIVSINDTLKDSRSTYELFVQLEARLPELAEQRAFLALPAIVDVGDFILADRYLQDPMQRLGELNQLASHLPLLPPHDAPPRLAGELSSFTTEVRLRTSILVGLGQAEAAQSLRAAALAGLDSDEMRALATRELEAPGAIAKAIAAHAG</sequence>
<dbReference type="RefSeq" id="WP_152837405.1">
    <property type="nucleotide sequence ID" value="NZ_WHUG01000002.1"/>
</dbReference>
<reference evidence="1 2" key="1">
    <citation type="submission" date="2019-10" db="EMBL/GenBank/DDBJ databases">
        <title>Two novel species isolated from a subtropical stream in China.</title>
        <authorList>
            <person name="Lu H."/>
        </authorList>
    </citation>
    <scope>NUCLEOTIDE SEQUENCE [LARGE SCALE GENOMIC DNA]</scope>
    <source>
        <strain evidence="1 2">FT29W</strain>
    </source>
</reference>
<dbReference type="EMBL" id="WHUG01000002">
    <property type="protein sequence ID" value="MQA37968.1"/>
    <property type="molecule type" value="Genomic_DNA"/>
</dbReference>
<accession>A0A6A7MZ86</accession>
<keyword evidence="2" id="KW-1185">Reference proteome</keyword>
<dbReference type="AlphaFoldDB" id="A0A6A7MZ86"/>
<gene>
    <name evidence="1" type="ORF">GEV02_07390</name>
</gene>
<comment type="caution">
    <text evidence="1">The sequence shown here is derived from an EMBL/GenBank/DDBJ whole genome shotgun (WGS) entry which is preliminary data.</text>
</comment>
<dbReference type="Proteomes" id="UP000440498">
    <property type="component" value="Unassembled WGS sequence"/>
</dbReference>
<organism evidence="1 2">
    <name type="scientific">Rugamonas aquatica</name>
    <dbReference type="NCBI Taxonomy" id="2743357"/>
    <lineage>
        <taxon>Bacteria</taxon>
        <taxon>Pseudomonadati</taxon>
        <taxon>Pseudomonadota</taxon>
        <taxon>Betaproteobacteria</taxon>
        <taxon>Burkholderiales</taxon>
        <taxon>Oxalobacteraceae</taxon>
        <taxon>Telluria group</taxon>
        <taxon>Rugamonas</taxon>
    </lineage>
</organism>
<protein>
    <submittedName>
        <fullName evidence="1">Uncharacterized protein</fullName>
    </submittedName>
</protein>
<name>A0A6A7MZ86_9BURK</name>
<evidence type="ECO:0000313" key="1">
    <source>
        <dbReference type="EMBL" id="MQA37968.1"/>
    </source>
</evidence>